<dbReference type="EMBL" id="JAAXPE010000026">
    <property type="protein sequence ID" value="NKY88166.1"/>
    <property type="molecule type" value="Genomic_DNA"/>
</dbReference>
<dbReference type="PANTHER" id="PTHR47396:SF1">
    <property type="entry name" value="ATP-DEPENDENT HELICASE IRC3-RELATED"/>
    <property type="match status" value="1"/>
</dbReference>
<dbReference type="GO" id="GO:0003677">
    <property type="term" value="F:DNA binding"/>
    <property type="evidence" value="ECO:0007669"/>
    <property type="project" value="InterPro"/>
</dbReference>
<dbReference type="PANTHER" id="PTHR47396">
    <property type="entry name" value="TYPE I RESTRICTION ENZYME ECOKI R PROTEIN"/>
    <property type="match status" value="1"/>
</dbReference>
<reference evidence="3 4" key="1">
    <citation type="submission" date="2020-04" db="EMBL/GenBank/DDBJ databases">
        <title>MicrobeNet Type strains.</title>
        <authorList>
            <person name="Nicholson A.C."/>
        </authorList>
    </citation>
    <scope>NUCLEOTIDE SEQUENCE [LARGE SCALE GENOMIC DNA]</scope>
    <source>
        <strain evidence="3 4">DSM 44445</strain>
    </source>
</reference>
<dbReference type="GO" id="GO:0005524">
    <property type="term" value="F:ATP binding"/>
    <property type="evidence" value="ECO:0007669"/>
    <property type="project" value="InterPro"/>
</dbReference>
<dbReference type="InterPro" id="IPR027417">
    <property type="entry name" value="P-loop_NTPase"/>
</dbReference>
<dbReference type="InterPro" id="IPR050742">
    <property type="entry name" value="Helicase_Restrict-Modif_Enz"/>
</dbReference>
<evidence type="ECO:0000313" key="3">
    <source>
        <dbReference type="EMBL" id="NKY88166.1"/>
    </source>
</evidence>
<organism evidence="3 4">
    <name type="scientific">Nocardia veterana</name>
    <dbReference type="NCBI Taxonomy" id="132249"/>
    <lineage>
        <taxon>Bacteria</taxon>
        <taxon>Bacillati</taxon>
        <taxon>Actinomycetota</taxon>
        <taxon>Actinomycetes</taxon>
        <taxon>Mycobacteriales</taxon>
        <taxon>Nocardiaceae</taxon>
        <taxon>Nocardia</taxon>
    </lineage>
</organism>
<evidence type="ECO:0000259" key="2">
    <source>
        <dbReference type="Pfam" id="PF04851"/>
    </source>
</evidence>
<keyword evidence="3" id="KW-0067">ATP-binding</keyword>
<proteinExistence type="predicted"/>
<sequence>MTWLPYDDALIEEIKARMDLRKPNARGLAKVAQAIQDGDGREVVCDLATGVGKTYLAAALVDYLAAQGARNILIVTPGSTIQSKTIDNFTPGHPKFVAGAEYEPTLITAENFSRGQVGDALHDPTVLKVFIFNVQQLTKPGIKTSRKTRENDEFIGQPLYEHLQSVDDLVVIADEHHVYREKAKAFGAAVRELNPRAIVGLTATPDEADRDKVVFQYSLAEAIADGLVKTPVIVYREDGQKDIETQLSDACHLRARKEQVWHAWSAQKEQPRISPVLFVVCQEIQDAEHVANVLARDGYLPGDGQVLLITSQSSDKALAELAAVESPDSPVRAVVSVNMLKEGWDVKNIGVIVGYRALASSTLTEQVLGRGLRLPFGARVGIAAIDHVELVAHDSYRKLLANKNALLEQLVPPAPEVSPTPPAPDGQPLPLPFGEQQPGHSEIAENGELHLVGPARIQDGEVVDGAEFLILSSIEATAQQLNKDQAAASQVLYKVKNAPSIIFPRRERELAPVEFSLGCIENAAAQAIGATFQHEFPVHLKRQALIAERDMQGKAVVRTQQIDDEDATQRYVPVSDVRQELEDGILNLGLVPAQFNELNAAARVAREFLLGAGVTDENDEALWSLRRTDQAVKAIAELIKTSYNNRRLHPKWSFKPVEVPIRRSMPSDTDTRWTEKFNKNKWYGDWDRSIQPYANFDAKSTEFTLAHMFDSSPNVDWWLRIYEPGDVWIERDNGKKYYPDFIVLDKAGVYWVVEGKSDATARDLDVLDKKKAAEEWARFVRDDGRFGVWRYVFATESIIRSAKTWEELVTKAKPEM</sequence>
<dbReference type="AlphaFoldDB" id="A0A7X6M0U4"/>
<dbReference type="GO" id="GO:0016787">
    <property type="term" value="F:hydrolase activity"/>
    <property type="evidence" value="ECO:0007669"/>
    <property type="project" value="InterPro"/>
</dbReference>
<protein>
    <submittedName>
        <fullName evidence="3">DEAD/DEAH box helicase family protein</fullName>
    </submittedName>
</protein>
<dbReference type="GO" id="GO:0004386">
    <property type="term" value="F:helicase activity"/>
    <property type="evidence" value="ECO:0007669"/>
    <property type="project" value="UniProtKB-KW"/>
</dbReference>
<gene>
    <name evidence="3" type="ORF">HGA07_21400</name>
</gene>
<keyword evidence="3" id="KW-0347">Helicase</keyword>
<dbReference type="Proteomes" id="UP000523447">
    <property type="component" value="Unassembled WGS sequence"/>
</dbReference>
<comment type="caution">
    <text evidence="3">The sequence shown here is derived from an EMBL/GenBank/DDBJ whole genome shotgun (WGS) entry which is preliminary data.</text>
</comment>
<keyword evidence="4" id="KW-1185">Reference proteome</keyword>
<dbReference type="SUPFAM" id="SSF52540">
    <property type="entry name" value="P-loop containing nucleoside triphosphate hydrolases"/>
    <property type="match status" value="1"/>
</dbReference>
<feature type="region of interest" description="Disordered" evidence="1">
    <location>
        <begin position="412"/>
        <end position="431"/>
    </location>
</feature>
<name>A0A7X6M0U4_9NOCA</name>
<feature type="domain" description="Helicase/UvrB N-terminal" evidence="2">
    <location>
        <begin position="18"/>
        <end position="206"/>
    </location>
</feature>
<dbReference type="GO" id="GO:0005829">
    <property type="term" value="C:cytosol"/>
    <property type="evidence" value="ECO:0007669"/>
    <property type="project" value="TreeGrafter"/>
</dbReference>
<dbReference type="InterPro" id="IPR006935">
    <property type="entry name" value="Helicase/UvrB_N"/>
</dbReference>
<dbReference type="Gene3D" id="3.40.50.300">
    <property type="entry name" value="P-loop containing nucleotide triphosphate hydrolases"/>
    <property type="match status" value="2"/>
</dbReference>
<evidence type="ECO:0000313" key="4">
    <source>
        <dbReference type="Proteomes" id="UP000523447"/>
    </source>
</evidence>
<dbReference type="Pfam" id="PF04851">
    <property type="entry name" value="ResIII"/>
    <property type="match status" value="1"/>
</dbReference>
<keyword evidence="3" id="KW-0547">Nucleotide-binding</keyword>
<accession>A0A7X6M0U4</accession>
<keyword evidence="3" id="KW-0378">Hydrolase</keyword>
<evidence type="ECO:0000256" key="1">
    <source>
        <dbReference type="SAM" id="MobiDB-lite"/>
    </source>
</evidence>
<dbReference type="RefSeq" id="WP_040724096.1">
    <property type="nucleotide sequence ID" value="NZ_CAWPHS010000019.1"/>
</dbReference>